<reference evidence="1 2" key="1">
    <citation type="journal article" date="2010" name="J. Bacteriol.">
        <title>Genome sequence of Lentisphaera araneosa HTCC2155T, the type species of the order Lentisphaerales in the phylum Lentisphaerae.</title>
        <authorList>
            <person name="Thrash J.C."/>
            <person name="Cho J.C."/>
            <person name="Vergin K.L."/>
            <person name="Morris R.M."/>
            <person name="Giovannoni S.J."/>
        </authorList>
    </citation>
    <scope>NUCLEOTIDE SEQUENCE [LARGE SCALE GENOMIC DNA]</scope>
    <source>
        <strain evidence="1 2">HTCC2155</strain>
    </source>
</reference>
<proteinExistence type="predicted"/>
<sequence>MFFPFSFLQTASPFQFHQVFPVLFSLLDHQFTKEVAPAAWVALVPSLGSGNKLPWVALAALV</sequence>
<keyword evidence="2" id="KW-1185">Reference proteome</keyword>
<accession>A6DP18</accession>
<name>A6DP18_9BACT</name>
<dbReference type="EMBL" id="ABCK01000015">
    <property type="protein sequence ID" value="EDM26550.1"/>
    <property type="molecule type" value="Genomic_DNA"/>
</dbReference>
<evidence type="ECO:0000313" key="2">
    <source>
        <dbReference type="Proteomes" id="UP000004947"/>
    </source>
</evidence>
<protein>
    <submittedName>
        <fullName evidence="1">Uncharacterized protein</fullName>
    </submittedName>
</protein>
<gene>
    <name evidence="1" type="ORF">LNTAR_02042</name>
</gene>
<dbReference type="AlphaFoldDB" id="A6DP18"/>
<organism evidence="1 2">
    <name type="scientific">Lentisphaera araneosa HTCC2155</name>
    <dbReference type="NCBI Taxonomy" id="313628"/>
    <lineage>
        <taxon>Bacteria</taxon>
        <taxon>Pseudomonadati</taxon>
        <taxon>Lentisphaerota</taxon>
        <taxon>Lentisphaeria</taxon>
        <taxon>Lentisphaerales</taxon>
        <taxon>Lentisphaeraceae</taxon>
        <taxon>Lentisphaera</taxon>
    </lineage>
</organism>
<evidence type="ECO:0000313" key="1">
    <source>
        <dbReference type="EMBL" id="EDM26550.1"/>
    </source>
</evidence>
<comment type="caution">
    <text evidence="1">The sequence shown here is derived from an EMBL/GenBank/DDBJ whole genome shotgun (WGS) entry which is preliminary data.</text>
</comment>
<dbReference type="Proteomes" id="UP000004947">
    <property type="component" value="Unassembled WGS sequence"/>
</dbReference>